<dbReference type="InterPro" id="IPR050655">
    <property type="entry name" value="Plant_B3_domain"/>
</dbReference>
<evidence type="ECO:0000259" key="6">
    <source>
        <dbReference type="PROSITE" id="PS50863"/>
    </source>
</evidence>
<reference evidence="7 8" key="1">
    <citation type="submission" date="2024-12" db="EMBL/GenBank/DDBJ databases">
        <title>The unique morphological basis and parallel evolutionary history of personate flowers in Penstemon.</title>
        <authorList>
            <person name="Depatie T.H."/>
            <person name="Wessinger C.A."/>
        </authorList>
    </citation>
    <scope>NUCLEOTIDE SEQUENCE [LARGE SCALE GENOMIC DNA]</scope>
    <source>
        <strain evidence="7">WTNN_2</strain>
        <tissue evidence="7">Leaf</tissue>
    </source>
</reference>
<organism evidence="7 8">
    <name type="scientific">Penstemon smallii</name>
    <dbReference type="NCBI Taxonomy" id="265156"/>
    <lineage>
        <taxon>Eukaryota</taxon>
        <taxon>Viridiplantae</taxon>
        <taxon>Streptophyta</taxon>
        <taxon>Embryophyta</taxon>
        <taxon>Tracheophyta</taxon>
        <taxon>Spermatophyta</taxon>
        <taxon>Magnoliopsida</taxon>
        <taxon>eudicotyledons</taxon>
        <taxon>Gunneridae</taxon>
        <taxon>Pentapetalae</taxon>
        <taxon>asterids</taxon>
        <taxon>lamiids</taxon>
        <taxon>Lamiales</taxon>
        <taxon>Plantaginaceae</taxon>
        <taxon>Cheloneae</taxon>
        <taxon>Penstemon</taxon>
    </lineage>
</organism>
<keyword evidence="3" id="KW-0238">DNA-binding</keyword>
<gene>
    <name evidence="7" type="ORF">ACJIZ3_004082</name>
</gene>
<dbReference type="AlphaFoldDB" id="A0ABD3S169"/>
<dbReference type="InterPro" id="IPR015300">
    <property type="entry name" value="DNA-bd_pseudobarrel_sf"/>
</dbReference>
<name>A0ABD3S169_9LAMI</name>
<evidence type="ECO:0000313" key="8">
    <source>
        <dbReference type="Proteomes" id="UP001634393"/>
    </source>
</evidence>
<comment type="caution">
    <text evidence="7">The sequence shown here is derived from an EMBL/GenBank/DDBJ whole genome shotgun (WGS) entry which is preliminary data.</text>
</comment>
<dbReference type="PROSITE" id="PS50863">
    <property type="entry name" value="B3"/>
    <property type="match status" value="1"/>
</dbReference>
<dbReference type="InterPro" id="IPR003340">
    <property type="entry name" value="B3_DNA-bd"/>
</dbReference>
<dbReference type="SUPFAM" id="SSF101936">
    <property type="entry name" value="DNA-binding pseudobarrel domain"/>
    <property type="match status" value="2"/>
</dbReference>
<dbReference type="EMBL" id="JBJXBP010000007">
    <property type="protein sequence ID" value="KAL3818177.1"/>
    <property type="molecule type" value="Genomic_DNA"/>
</dbReference>
<dbReference type="GO" id="GO:0005634">
    <property type="term" value="C:nucleus"/>
    <property type="evidence" value="ECO:0007669"/>
    <property type="project" value="UniProtKB-SubCell"/>
</dbReference>
<dbReference type="Proteomes" id="UP001634393">
    <property type="component" value="Unassembled WGS sequence"/>
</dbReference>
<keyword evidence="4" id="KW-0804">Transcription</keyword>
<evidence type="ECO:0000256" key="1">
    <source>
        <dbReference type="ARBA" id="ARBA00004123"/>
    </source>
</evidence>
<evidence type="ECO:0000313" key="7">
    <source>
        <dbReference type="EMBL" id="KAL3818177.1"/>
    </source>
</evidence>
<dbReference type="Gene3D" id="2.40.330.10">
    <property type="entry name" value="DNA-binding pseudobarrel domain"/>
    <property type="match status" value="2"/>
</dbReference>
<sequence>MGSIRPAFFKFITSLAQLEIPCGFHQTFPPHVILRDRDANIWRVKVKNVGGKWFFQNGWVKFVKDNSIELEDMIVCEYVDEYLYDVTIYGHSGCEKIFFGHDENYDADDEKEDIEQVTHDDIGCSTKINRRSRCYGEDVFEAGLAPLPSNPYFVTKINPKRRTELFIPVNFVNDHKDLNLPEEMKVIDPKDREYWLSYVKWSDGRIFYRGSDWDALHRLNKVNEDDVCICEFIQKPESQDLHIKVDFVRGSQHGSNGDKNKLSSKRARLN</sequence>
<feature type="domain" description="TF-B3" evidence="6">
    <location>
        <begin position="3"/>
        <end position="92"/>
    </location>
</feature>
<evidence type="ECO:0000256" key="3">
    <source>
        <dbReference type="ARBA" id="ARBA00023125"/>
    </source>
</evidence>
<dbReference type="SMART" id="SM01019">
    <property type="entry name" value="B3"/>
    <property type="match status" value="2"/>
</dbReference>
<evidence type="ECO:0000256" key="2">
    <source>
        <dbReference type="ARBA" id="ARBA00023015"/>
    </source>
</evidence>
<accession>A0ABD3S169</accession>
<dbReference type="PANTHER" id="PTHR31920:SF135">
    <property type="entry name" value="B3 DOMAIN-CONTAINING PROTEIN OS03G0621600-RELATED"/>
    <property type="match status" value="1"/>
</dbReference>
<keyword evidence="8" id="KW-1185">Reference proteome</keyword>
<dbReference type="PANTHER" id="PTHR31920">
    <property type="entry name" value="B3 DOMAIN-CONTAINING"/>
    <property type="match status" value="1"/>
</dbReference>
<dbReference type="Pfam" id="PF02362">
    <property type="entry name" value="B3"/>
    <property type="match status" value="1"/>
</dbReference>
<comment type="subcellular location">
    <subcellularLocation>
        <location evidence="1">Nucleus</location>
    </subcellularLocation>
</comment>
<keyword evidence="5" id="KW-0539">Nucleus</keyword>
<proteinExistence type="predicted"/>
<evidence type="ECO:0000256" key="4">
    <source>
        <dbReference type="ARBA" id="ARBA00023163"/>
    </source>
</evidence>
<dbReference type="CDD" id="cd10017">
    <property type="entry name" value="B3_DNA"/>
    <property type="match status" value="2"/>
</dbReference>
<protein>
    <recommendedName>
        <fullName evidence="6">TF-B3 domain-containing protein</fullName>
    </recommendedName>
</protein>
<dbReference type="GO" id="GO:0003677">
    <property type="term" value="F:DNA binding"/>
    <property type="evidence" value="ECO:0007669"/>
    <property type="project" value="UniProtKB-KW"/>
</dbReference>
<evidence type="ECO:0000256" key="5">
    <source>
        <dbReference type="ARBA" id="ARBA00023242"/>
    </source>
</evidence>
<keyword evidence="2" id="KW-0805">Transcription regulation</keyword>